<reference evidence="1 2" key="1">
    <citation type="journal article" date="2019" name="PLoS Negl. Trop. Dis.">
        <title>Whole genome sequencing of Entamoeba nuttalli reveals mammalian host-related molecular signatures and a novel octapeptide-repeat surface protein.</title>
        <authorList>
            <person name="Tanaka M."/>
            <person name="Makiuchi T."/>
            <person name="Komiyama T."/>
            <person name="Shiina T."/>
            <person name="Osaki K."/>
            <person name="Tachibana H."/>
        </authorList>
    </citation>
    <scope>NUCLEOTIDE SEQUENCE [LARGE SCALE GENOMIC DNA]</scope>
    <source>
        <strain evidence="1 2">P19-061405</strain>
    </source>
</reference>
<sequence>MQNNKWDIIYSSLNKLKGNEREVPFSLNIFNSREDIVMMLLFIEKNGSTIGCIILINELIKELIKCKEVINLFDNQLFFQILQLRKGCNNKVVCSLLNKLESITVIIQFIRYHMEIEVWMNLLERYFGNEIDLEIWKCLSEIQNLFLKKTLPFQSVYQIKTRLLFPMTSYYSTLLSQGRNDIIRFNILSLLIEINKEAESDDKYWSLINEEIILNAFEYYYESEDVSIFDFILNFCEVKRMTISKRKVFVTNFIKASSRLLNNYCFKDIQHIKYIVRMLYKFLTCFTLLDNQIDYLKSLCIFTIQCIQLNDFTIIYYLLLSWKRLIEITSIRSYPLDYSFKQPLCDVIMKIFPHIQSLLNGLITLDLNKYNIETDDTTTINDFYDSIGVICKFCLNNVQPYLLTQLHQCIKTNNISYFLILLQIITKIIANSGINNREEEFTDMKEAELIQSILSVLRTTNIIHFGDNGSICIIGLLKELRGIALNRSNEKGLHLIDFGINSLTEFCSQSLQITELINREWSGNKQVLMKVFEWYEILLKTTGIFEEIRKYFYQQKILEKYMIITCKCKGSLEEKKELIILIFKVISKVLITYKNDVSSSLELIESKQLFEFLHLMICHNLTEQELFINCIGWKLLLKDCQTSSQQNIMTIQSFIIANIIPLLFKWYSSSNNLIKKEIFHFVKQLVQFTQIPSECEYQIQISQKVINNFIYPLLSNQNKSIDEVKSIIKIYDTLLSSHYYDISYSLFYHDTLIIQCFKIIHYYLPKIISNTMKMNNTVNRFINLTTQFISKKIIQFDIPFIFSLFELITLTYNNHFIQTYSLNKLLKTLFIFIRSNDSSLFNTSQCITFSENIIIQSISNAAEHYDSLYSELIQTIITYYPSLLSQSVSIQSSIPYDKSSTYRRMVIELEQRLLNNHKTFSYSSWLYSFINAIYPQSIESVST</sequence>
<dbReference type="EMBL" id="BAAFRS010000283">
    <property type="protein sequence ID" value="GAB1226275.1"/>
    <property type="molecule type" value="Genomic_DNA"/>
</dbReference>
<proteinExistence type="predicted"/>
<organism evidence="1 2">
    <name type="scientific">Entamoeba nuttalli</name>
    <dbReference type="NCBI Taxonomy" id="412467"/>
    <lineage>
        <taxon>Eukaryota</taxon>
        <taxon>Amoebozoa</taxon>
        <taxon>Evosea</taxon>
        <taxon>Archamoebae</taxon>
        <taxon>Mastigamoebida</taxon>
        <taxon>Entamoebidae</taxon>
        <taxon>Entamoeba</taxon>
    </lineage>
</organism>
<accession>A0ABQ0DTU7</accession>
<comment type="caution">
    <text evidence="1">The sequence shown here is derived from an EMBL/GenBank/DDBJ whole genome shotgun (WGS) entry which is preliminary data.</text>
</comment>
<dbReference type="Proteomes" id="UP001628156">
    <property type="component" value="Unassembled WGS sequence"/>
</dbReference>
<keyword evidence="2" id="KW-1185">Reference proteome</keyword>
<name>A0ABQ0DTU7_9EUKA</name>
<gene>
    <name evidence="1" type="ORF">ENUP19_0283G0008</name>
</gene>
<evidence type="ECO:0000313" key="2">
    <source>
        <dbReference type="Proteomes" id="UP001628156"/>
    </source>
</evidence>
<evidence type="ECO:0000313" key="1">
    <source>
        <dbReference type="EMBL" id="GAB1226275.1"/>
    </source>
</evidence>
<protein>
    <submittedName>
        <fullName evidence="1">Uncharacterized protein</fullName>
    </submittedName>
</protein>